<reference evidence="3" key="2">
    <citation type="submission" date="2010-05" db="EMBL/GenBank/DDBJ databases">
        <title>The genome sequence of Magnaporthe poae strain ATCC 64411.</title>
        <authorList>
            <person name="Ma L.-J."/>
            <person name="Dead R."/>
            <person name="Young S."/>
            <person name="Zeng Q."/>
            <person name="Koehrsen M."/>
            <person name="Alvarado L."/>
            <person name="Berlin A."/>
            <person name="Chapman S.B."/>
            <person name="Chen Z."/>
            <person name="Freedman E."/>
            <person name="Gellesch M."/>
            <person name="Goldberg J."/>
            <person name="Griggs A."/>
            <person name="Gujja S."/>
            <person name="Heilman E.R."/>
            <person name="Heiman D."/>
            <person name="Hepburn T."/>
            <person name="Howarth C."/>
            <person name="Jen D."/>
            <person name="Larson L."/>
            <person name="Mehta T."/>
            <person name="Neiman D."/>
            <person name="Pearson M."/>
            <person name="Roberts A."/>
            <person name="Saif S."/>
            <person name="Shea T."/>
            <person name="Shenoy N."/>
            <person name="Sisk P."/>
            <person name="Stolte C."/>
            <person name="Sykes S."/>
            <person name="Walk T."/>
            <person name="White J."/>
            <person name="Yandava C."/>
            <person name="Haas B."/>
            <person name="Nusbaum C."/>
            <person name="Birren B."/>
        </authorList>
    </citation>
    <scope>NUCLEOTIDE SEQUENCE [LARGE SCALE GENOMIC DNA]</scope>
    <source>
        <strain evidence="3">ATCC 64411 / 73-15</strain>
    </source>
</reference>
<sequence length="216" mass="23982">MLPLTMTVYLCRERRLKDTSKADAARHSQVKEAIRRWLYLYPGVRLLDPRRVSRHRDLSPAIGVDQFQRSARSPRDSATMARRGLHCSASVTTVISGPRCLSRRSPSSGGETTDGMYCGMHVAGHNFMERQQRLGTKPEDLTTVGSAAPRLATRGVAGQPRGKTASDSMVYGGDGTSGLHALHHGLLMLRLPYRRRPWSRGTPSRCRRCGGTRTLR</sequence>
<reference evidence="2" key="4">
    <citation type="journal article" date="2015" name="G3 (Bethesda)">
        <title>Genome sequences of three phytopathogenic species of the Magnaporthaceae family of fungi.</title>
        <authorList>
            <person name="Okagaki L.H."/>
            <person name="Nunes C.C."/>
            <person name="Sailsbery J."/>
            <person name="Clay B."/>
            <person name="Brown D."/>
            <person name="John T."/>
            <person name="Oh Y."/>
            <person name="Young N."/>
            <person name="Fitzgerald M."/>
            <person name="Haas B.J."/>
            <person name="Zeng Q."/>
            <person name="Young S."/>
            <person name="Adiconis X."/>
            <person name="Fan L."/>
            <person name="Levin J.Z."/>
            <person name="Mitchell T.K."/>
            <person name="Okubara P.A."/>
            <person name="Farman M.L."/>
            <person name="Kohn L.M."/>
            <person name="Birren B."/>
            <person name="Ma L.-J."/>
            <person name="Dean R.A."/>
        </authorList>
    </citation>
    <scope>NUCLEOTIDE SEQUENCE</scope>
    <source>
        <strain evidence="2">ATCC 64411 / 73-15</strain>
    </source>
</reference>
<keyword evidence="3" id="KW-1185">Reference proteome</keyword>
<dbReference type="EnsemblFungi" id="MAPG_04806T0">
    <property type="protein sequence ID" value="MAPG_04806T0"/>
    <property type="gene ID" value="MAPG_04806"/>
</dbReference>
<accession>A0A0C4DXQ2</accession>
<gene>
    <name evidence="1" type="ORF">MAPG_04806</name>
</gene>
<protein>
    <submittedName>
        <fullName evidence="1 2">Uncharacterized protein</fullName>
    </submittedName>
</protein>
<evidence type="ECO:0000313" key="2">
    <source>
        <dbReference type="EnsemblFungi" id="MAPG_04806T0"/>
    </source>
</evidence>
<evidence type="ECO:0000313" key="1">
    <source>
        <dbReference type="EMBL" id="KLU85786.1"/>
    </source>
</evidence>
<dbReference type="VEuPathDB" id="FungiDB:MAPG_04806"/>
<reference evidence="1" key="1">
    <citation type="submission" date="2010-05" db="EMBL/GenBank/DDBJ databases">
        <title>The Genome Sequence of Magnaporthe poae strain ATCC 64411.</title>
        <authorList>
            <consortium name="The Broad Institute Genome Sequencing Platform"/>
            <consortium name="Broad Institute Genome Sequencing Center for Infectious Disease"/>
            <person name="Ma L.-J."/>
            <person name="Dead R."/>
            <person name="Young S."/>
            <person name="Zeng Q."/>
            <person name="Koehrsen M."/>
            <person name="Alvarado L."/>
            <person name="Berlin A."/>
            <person name="Chapman S.B."/>
            <person name="Chen Z."/>
            <person name="Freedman E."/>
            <person name="Gellesch M."/>
            <person name="Goldberg J."/>
            <person name="Griggs A."/>
            <person name="Gujja S."/>
            <person name="Heilman E.R."/>
            <person name="Heiman D."/>
            <person name="Hepburn T."/>
            <person name="Howarth C."/>
            <person name="Jen D."/>
            <person name="Larson L."/>
            <person name="Mehta T."/>
            <person name="Neiman D."/>
            <person name="Pearson M."/>
            <person name="Roberts A."/>
            <person name="Saif S."/>
            <person name="Shea T."/>
            <person name="Shenoy N."/>
            <person name="Sisk P."/>
            <person name="Stolte C."/>
            <person name="Sykes S."/>
            <person name="Walk T."/>
            <person name="White J."/>
            <person name="Yandava C."/>
            <person name="Haas B."/>
            <person name="Nusbaum C."/>
            <person name="Birren B."/>
        </authorList>
    </citation>
    <scope>NUCLEOTIDE SEQUENCE</scope>
    <source>
        <strain evidence="1">ATCC 64411</strain>
    </source>
</reference>
<dbReference type="Proteomes" id="UP000011715">
    <property type="component" value="Unassembled WGS sequence"/>
</dbReference>
<dbReference type="EMBL" id="ADBL01001124">
    <property type="status" value="NOT_ANNOTATED_CDS"/>
    <property type="molecule type" value="Genomic_DNA"/>
</dbReference>
<dbReference type="AlphaFoldDB" id="A0A0C4DXQ2"/>
<dbReference type="EMBL" id="GL876969">
    <property type="protein sequence ID" value="KLU85786.1"/>
    <property type="molecule type" value="Genomic_DNA"/>
</dbReference>
<evidence type="ECO:0000313" key="3">
    <source>
        <dbReference type="Proteomes" id="UP000011715"/>
    </source>
</evidence>
<name>A0A0C4DXQ2_MAGP6</name>
<proteinExistence type="predicted"/>
<reference evidence="2" key="5">
    <citation type="submission" date="2015-06" db="UniProtKB">
        <authorList>
            <consortium name="EnsemblFungi"/>
        </authorList>
    </citation>
    <scope>IDENTIFICATION</scope>
    <source>
        <strain evidence="2">ATCC 64411</strain>
    </source>
</reference>
<reference evidence="1" key="3">
    <citation type="submission" date="2011-03" db="EMBL/GenBank/DDBJ databases">
        <title>Annotation of Magnaporthe poae ATCC 64411.</title>
        <authorList>
            <person name="Ma L.-J."/>
            <person name="Dead R."/>
            <person name="Young S.K."/>
            <person name="Zeng Q."/>
            <person name="Gargeya S."/>
            <person name="Fitzgerald M."/>
            <person name="Haas B."/>
            <person name="Abouelleil A."/>
            <person name="Alvarado L."/>
            <person name="Arachchi H.M."/>
            <person name="Berlin A."/>
            <person name="Brown A."/>
            <person name="Chapman S.B."/>
            <person name="Chen Z."/>
            <person name="Dunbar C."/>
            <person name="Freedman E."/>
            <person name="Gearin G."/>
            <person name="Gellesch M."/>
            <person name="Goldberg J."/>
            <person name="Griggs A."/>
            <person name="Gujja S."/>
            <person name="Heiman D."/>
            <person name="Howarth C."/>
            <person name="Larson L."/>
            <person name="Lui A."/>
            <person name="MacDonald P.J.P."/>
            <person name="Mehta T."/>
            <person name="Montmayeur A."/>
            <person name="Murphy C."/>
            <person name="Neiman D."/>
            <person name="Pearson M."/>
            <person name="Priest M."/>
            <person name="Roberts A."/>
            <person name="Saif S."/>
            <person name="Shea T."/>
            <person name="Shenoy N."/>
            <person name="Sisk P."/>
            <person name="Stolte C."/>
            <person name="Sykes S."/>
            <person name="Yandava C."/>
            <person name="Wortman J."/>
            <person name="Nusbaum C."/>
            <person name="Birren B."/>
        </authorList>
    </citation>
    <scope>NUCLEOTIDE SEQUENCE</scope>
    <source>
        <strain evidence="1">ATCC 64411</strain>
    </source>
</reference>
<organism evidence="2 3">
    <name type="scientific">Magnaporthiopsis poae (strain ATCC 64411 / 73-15)</name>
    <name type="common">Kentucky bluegrass fungus</name>
    <name type="synonym">Magnaporthe poae</name>
    <dbReference type="NCBI Taxonomy" id="644358"/>
    <lineage>
        <taxon>Eukaryota</taxon>
        <taxon>Fungi</taxon>
        <taxon>Dikarya</taxon>
        <taxon>Ascomycota</taxon>
        <taxon>Pezizomycotina</taxon>
        <taxon>Sordariomycetes</taxon>
        <taxon>Sordariomycetidae</taxon>
        <taxon>Magnaporthales</taxon>
        <taxon>Magnaporthaceae</taxon>
        <taxon>Magnaporthiopsis</taxon>
    </lineage>
</organism>